<dbReference type="GO" id="GO:0005737">
    <property type="term" value="C:cytoplasm"/>
    <property type="evidence" value="ECO:0007669"/>
    <property type="project" value="TreeGrafter"/>
</dbReference>
<gene>
    <name evidence="8" type="ORF">BSL78_16616</name>
</gene>
<dbReference type="PANTHER" id="PTHR10229">
    <property type="entry name" value="GTP-BINDING PROTEIN HFLX"/>
    <property type="match status" value="1"/>
</dbReference>
<evidence type="ECO:0000256" key="4">
    <source>
        <dbReference type="ARBA" id="ARBA00023134"/>
    </source>
</evidence>
<feature type="binding site" evidence="6">
    <location>
        <position position="278"/>
    </location>
    <ligand>
        <name>Mg(2+)</name>
        <dbReference type="ChEBI" id="CHEBI:18420"/>
    </ligand>
</feature>
<dbReference type="InterPro" id="IPR027417">
    <property type="entry name" value="P-loop_NTPase"/>
</dbReference>
<reference evidence="8 9" key="1">
    <citation type="journal article" date="2017" name="PLoS Biol.">
        <title>The sea cucumber genome provides insights into morphological evolution and visceral regeneration.</title>
        <authorList>
            <person name="Zhang X."/>
            <person name="Sun L."/>
            <person name="Yuan J."/>
            <person name="Sun Y."/>
            <person name="Gao Y."/>
            <person name="Zhang L."/>
            <person name="Li S."/>
            <person name="Dai H."/>
            <person name="Hamel J.F."/>
            <person name="Liu C."/>
            <person name="Yu Y."/>
            <person name="Liu S."/>
            <person name="Lin W."/>
            <person name="Guo K."/>
            <person name="Jin S."/>
            <person name="Xu P."/>
            <person name="Storey K.B."/>
            <person name="Huan P."/>
            <person name="Zhang T."/>
            <person name="Zhou Y."/>
            <person name="Zhang J."/>
            <person name="Lin C."/>
            <person name="Li X."/>
            <person name="Xing L."/>
            <person name="Huo D."/>
            <person name="Sun M."/>
            <person name="Wang L."/>
            <person name="Mercier A."/>
            <person name="Li F."/>
            <person name="Yang H."/>
            <person name="Xiang J."/>
        </authorList>
    </citation>
    <scope>NUCLEOTIDE SEQUENCE [LARGE SCALE GENOMIC DNA]</scope>
    <source>
        <strain evidence="8">Shaxun</strain>
        <tissue evidence="8">Muscle</tissue>
    </source>
</reference>
<keyword evidence="9" id="KW-1185">Reference proteome</keyword>
<evidence type="ECO:0000256" key="6">
    <source>
        <dbReference type="PIRSR" id="PIRSR006809-2"/>
    </source>
</evidence>
<feature type="binding site" evidence="5">
    <location>
        <begin position="367"/>
        <end position="370"/>
    </location>
    <ligand>
        <name>GTP</name>
        <dbReference type="ChEBI" id="CHEBI:37565"/>
    </ligand>
</feature>
<dbReference type="InterPro" id="IPR032305">
    <property type="entry name" value="GTP-bd_M"/>
</dbReference>
<dbReference type="InterPro" id="IPR030394">
    <property type="entry name" value="G_HFLX_dom"/>
</dbReference>
<evidence type="ECO:0000256" key="2">
    <source>
        <dbReference type="ARBA" id="ARBA00022741"/>
    </source>
</evidence>
<dbReference type="Pfam" id="PF13167">
    <property type="entry name" value="GTP-bdg_N"/>
    <property type="match status" value="1"/>
</dbReference>
<feature type="binding site" evidence="5">
    <location>
        <begin position="388"/>
        <end position="390"/>
    </location>
    <ligand>
        <name>GTP</name>
        <dbReference type="ChEBI" id="CHEBI:37565"/>
    </ligand>
</feature>
<feature type="binding site" evidence="6">
    <location>
        <position position="257"/>
    </location>
    <ligand>
        <name>Mg(2+)</name>
        <dbReference type="ChEBI" id="CHEBI:18420"/>
    </ligand>
</feature>
<feature type="binding site" evidence="5">
    <location>
        <begin position="250"/>
        <end position="257"/>
    </location>
    <ligand>
        <name>GTP</name>
        <dbReference type="ChEBI" id="CHEBI:37565"/>
    </ligand>
</feature>
<evidence type="ECO:0000259" key="7">
    <source>
        <dbReference type="PROSITE" id="PS51705"/>
    </source>
</evidence>
<sequence>MISHSLNSSDSSNSPEFNDLHHDRLLDSIQIMKVGRKERKPGEPHRVFVLQPHIKSGPRKGSSWNPELQLEESISLVRTLKWTLVDSAVYSTTQPGKKTIFGKGTYGNITERLAKVPGLTAVFVSLDRLNSIQQKELEDCWKVAIYDRYSLVLEIFKLHARTREAKLQIALAEIPLLRSRLLLKDENLDQQSGAQRYIGGGGETFLEVRQRVLAEREIKIKTSLRNLQMKRGLLRKERAMKQFPVISVVGYTNAGKTSLIRKLTGDSDLQPKDELFATLDVTSHRGTLPNGMSAIFIDTVGFISNLPHDLIASFSATMEDVLLSDVIVHVRDVSHPDTEAQKANVLRVLQDLGLSETLLGNMMEVCNKSDLLTESLPAQDGGQSHLISATEGTGIEDLKTSIQEHILSVTDTVVCTLRIPMNGGHLQWLYREASVQRQRVLEGETEHLLVDVVMSSRCDARFRARFGNLIYNRRSS</sequence>
<protein>
    <submittedName>
        <fullName evidence="8">Putative GTP-binding protein 6-like</fullName>
    </submittedName>
</protein>
<keyword evidence="4 5" id="KW-0342">GTP-binding</keyword>
<dbReference type="InterPro" id="IPR025121">
    <property type="entry name" value="GTPase_HflX_N"/>
</dbReference>
<feature type="domain" description="Hflx-type G" evidence="7">
    <location>
        <begin position="244"/>
        <end position="410"/>
    </location>
</feature>
<organism evidence="8 9">
    <name type="scientific">Stichopus japonicus</name>
    <name type="common">Sea cucumber</name>
    <dbReference type="NCBI Taxonomy" id="307972"/>
    <lineage>
        <taxon>Eukaryota</taxon>
        <taxon>Metazoa</taxon>
        <taxon>Echinodermata</taxon>
        <taxon>Eleutherozoa</taxon>
        <taxon>Echinozoa</taxon>
        <taxon>Holothuroidea</taxon>
        <taxon>Aspidochirotacea</taxon>
        <taxon>Aspidochirotida</taxon>
        <taxon>Stichopodidae</taxon>
        <taxon>Apostichopus</taxon>
    </lineage>
</organism>
<comment type="caution">
    <text evidence="8">The sequence shown here is derived from an EMBL/GenBank/DDBJ whole genome shotgun (WGS) entry which is preliminary data.</text>
</comment>
<evidence type="ECO:0000256" key="5">
    <source>
        <dbReference type="PIRSR" id="PIRSR006809-1"/>
    </source>
</evidence>
<dbReference type="Pfam" id="PF01926">
    <property type="entry name" value="MMR_HSR1"/>
    <property type="match status" value="1"/>
</dbReference>
<dbReference type="PROSITE" id="PS51705">
    <property type="entry name" value="G_HFLX"/>
    <property type="match status" value="1"/>
</dbReference>
<dbReference type="OrthoDB" id="10268034at2759"/>
<dbReference type="GO" id="GO:0046872">
    <property type="term" value="F:metal ion binding"/>
    <property type="evidence" value="ECO:0007669"/>
    <property type="project" value="UniProtKB-KW"/>
</dbReference>
<comment type="cofactor">
    <cofactor evidence="6">
        <name>Mg(2+)</name>
        <dbReference type="ChEBI" id="CHEBI:18420"/>
    </cofactor>
</comment>
<dbReference type="CDD" id="cd01878">
    <property type="entry name" value="HflX"/>
    <property type="match status" value="1"/>
</dbReference>
<dbReference type="PANTHER" id="PTHR10229:SF0">
    <property type="entry name" value="GTP-BINDING PROTEIN 6-RELATED"/>
    <property type="match status" value="1"/>
</dbReference>
<dbReference type="SUPFAM" id="SSF52540">
    <property type="entry name" value="P-loop containing nucleoside triphosphate hydrolases"/>
    <property type="match status" value="1"/>
</dbReference>
<proteinExistence type="predicted"/>
<name>A0A2G8KEV8_STIJA</name>
<accession>A0A2G8KEV8</accession>
<evidence type="ECO:0000313" key="9">
    <source>
        <dbReference type="Proteomes" id="UP000230750"/>
    </source>
</evidence>
<dbReference type="GO" id="GO:0043022">
    <property type="term" value="F:ribosome binding"/>
    <property type="evidence" value="ECO:0007669"/>
    <property type="project" value="TreeGrafter"/>
</dbReference>
<dbReference type="NCBIfam" id="TIGR03156">
    <property type="entry name" value="GTP_HflX"/>
    <property type="match status" value="1"/>
</dbReference>
<evidence type="ECO:0000313" key="8">
    <source>
        <dbReference type="EMBL" id="PIK46523.1"/>
    </source>
</evidence>
<dbReference type="AlphaFoldDB" id="A0A2G8KEV8"/>
<dbReference type="STRING" id="307972.A0A2G8KEV8"/>
<keyword evidence="2 5" id="KW-0547">Nucleotide-binding</keyword>
<feature type="binding site" evidence="5">
    <location>
        <begin position="298"/>
        <end position="301"/>
    </location>
    <ligand>
        <name>GTP</name>
        <dbReference type="ChEBI" id="CHEBI:37565"/>
    </ligand>
</feature>
<keyword evidence="3 6" id="KW-0460">Magnesium</keyword>
<dbReference type="Proteomes" id="UP000230750">
    <property type="component" value="Unassembled WGS sequence"/>
</dbReference>
<dbReference type="PIRSF" id="PIRSF006809">
    <property type="entry name" value="GTP-binding_hflX_prd"/>
    <property type="match status" value="1"/>
</dbReference>
<dbReference type="EMBL" id="MRZV01000639">
    <property type="protein sequence ID" value="PIK46523.1"/>
    <property type="molecule type" value="Genomic_DNA"/>
</dbReference>
<evidence type="ECO:0000256" key="3">
    <source>
        <dbReference type="ARBA" id="ARBA00022842"/>
    </source>
</evidence>
<dbReference type="GO" id="GO:0005525">
    <property type="term" value="F:GTP binding"/>
    <property type="evidence" value="ECO:0007669"/>
    <property type="project" value="UniProtKB-KW"/>
</dbReference>
<keyword evidence="1 6" id="KW-0479">Metal-binding</keyword>
<dbReference type="InterPro" id="IPR016496">
    <property type="entry name" value="GTPase_HflX"/>
</dbReference>
<dbReference type="FunFam" id="3.40.50.300:FF:000886">
    <property type="entry name" value="Putative GTP-binding protein 6"/>
    <property type="match status" value="1"/>
</dbReference>
<dbReference type="Gene3D" id="3.40.50.300">
    <property type="entry name" value="P-loop containing nucleotide triphosphate hydrolases"/>
    <property type="match status" value="1"/>
</dbReference>
<feature type="binding site" evidence="5">
    <location>
        <begin position="276"/>
        <end position="280"/>
    </location>
    <ligand>
        <name>GTP</name>
        <dbReference type="ChEBI" id="CHEBI:37565"/>
    </ligand>
</feature>
<dbReference type="Pfam" id="PF16360">
    <property type="entry name" value="GTP-bdg_M"/>
    <property type="match status" value="1"/>
</dbReference>
<dbReference type="InterPro" id="IPR006073">
    <property type="entry name" value="GTP-bd"/>
</dbReference>
<dbReference type="InterPro" id="IPR042108">
    <property type="entry name" value="GTPase_HflX_N_sf"/>
</dbReference>
<evidence type="ECO:0000256" key="1">
    <source>
        <dbReference type="ARBA" id="ARBA00022723"/>
    </source>
</evidence>
<dbReference type="Gene3D" id="3.40.50.11060">
    <property type="entry name" value="GTPase HflX, N-terminal domain"/>
    <property type="match status" value="1"/>
</dbReference>